<evidence type="ECO:0000256" key="1">
    <source>
        <dbReference type="SAM" id="Phobius"/>
    </source>
</evidence>
<accession>A0A7K0BRM4</accession>
<dbReference type="AlphaFoldDB" id="A0A7K0BRM4"/>
<sequence>MGMAVHGEGPVSYVAVVLLIAVMVAVVLSAAFPPSAPPPRRPASRHADAWDGVSFAGCLARFRSHDRRKAEGRDRAGRRSVWERFGEESDTGPRYRLAPAPEFAAVRHPDLALEPFLAVTAGLPYALGDVLRARSAQR</sequence>
<dbReference type="Proteomes" id="UP000487268">
    <property type="component" value="Unassembled WGS sequence"/>
</dbReference>
<keyword evidence="3" id="KW-1185">Reference proteome</keyword>
<keyword evidence="1" id="KW-1133">Transmembrane helix</keyword>
<dbReference type="EMBL" id="WEGH01000001">
    <property type="protein sequence ID" value="MQY03838.1"/>
    <property type="molecule type" value="Genomic_DNA"/>
</dbReference>
<feature type="transmembrane region" description="Helical" evidence="1">
    <location>
        <begin position="12"/>
        <end position="32"/>
    </location>
</feature>
<protein>
    <submittedName>
        <fullName evidence="2">Uncharacterized protein</fullName>
    </submittedName>
</protein>
<organism evidence="2 3">
    <name type="scientific">Actinomadura macrotermitis</name>
    <dbReference type="NCBI Taxonomy" id="2585200"/>
    <lineage>
        <taxon>Bacteria</taxon>
        <taxon>Bacillati</taxon>
        <taxon>Actinomycetota</taxon>
        <taxon>Actinomycetes</taxon>
        <taxon>Streptosporangiales</taxon>
        <taxon>Thermomonosporaceae</taxon>
        <taxon>Actinomadura</taxon>
    </lineage>
</organism>
<gene>
    <name evidence="2" type="ORF">ACRB68_18840</name>
</gene>
<keyword evidence="1" id="KW-0472">Membrane</keyword>
<keyword evidence="1" id="KW-0812">Transmembrane</keyword>
<name>A0A7K0BRM4_9ACTN</name>
<comment type="caution">
    <text evidence="2">The sequence shown here is derived from an EMBL/GenBank/DDBJ whole genome shotgun (WGS) entry which is preliminary data.</text>
</comment>
<evidence type="ECO:0000313" key="2">
    <source>
        <dbReference type="EMBL" id="MQY03838.1"/>
    </source>
</evidence>
<proteinExistence type="predicted"/>
<evidence type="ECO:0000313" key="3">
    <source>
        <dbReference type="Proteomes" id="UP000487268"/>
    </source>
</evidence>
<reference evidence="2 3" key="1">
    <citation type="submission" date="2019-10" db="EMBL/GenBank/DDBJ databases">
        <title>Actinomadura rubteroloni sp. nov. and Actinomadura macrotermitis sp. nov., isolated from the gut of fungus growing-termite Macrotermes natalensis.</title>
        <authorList>
            <person name="Benndorf R."/>
            <person name="Martin K."/>
            <person name="Kuefner M."/>
            <person name="De Beer W."/>
            <person name="Kaster A.-K."/>
            <person name="Vollmers J."/>
            <person name="Poulsen M."/>
            <person name="Beemelmanns C."/>
        </authorList>
    </citation>
    <scope>NUCLEOTIDE SEQUENCE [LARGE SCALE GENOMIC DNA]</scope>
    <source>
        <strain evidence="2 3">RB68</strain>
    </source>
</reference>